<dbReference type="STRING" id="153721.MYP_104"/>
<dbReference type="GO" id="GO:0008757">
    <property type="term" value="F:S-adenosylmethionine-dependent methyltransferase activity"/>
    <property type="evidence" value="ECO:0007669"/>
    <property type="project" value="TreeGrafter"/>
</dbReference>
<keyword evidence="5" id="KW-1185">Reference proteome</keyword>
<dbReference type="Gene3D" id="3.40.50.150">
    <property type="entry name" value="Vaccinia Virus protein VP39"/>
    <property type="match status" value="1"/>
</dbReference>
<evidence type="ECO:0000256" key="3">
    <source>
        <dbReference type="ARBA" id="ARBA00022691"/>
    </source>
</evidence>
<dbReference type="InterPro" id="IPR002935">
    <property type="entry name" value="SAM_O-MeTrfase"/>
</dbReference>
<evidence type="ECO:0000313" key="4">
    <source>
        <dbReference type="EMBL" id="GAL82878.1"/>
    </source>
</evidence>
<organism evidence="4 5">
    <name type="scientific">Sporocytophaga myxococcoides</name>
    <dbReference type="NCBI Taxonomy" id="153721"/>
    <lineage>
        <taxon>Bacteria</taxon>
        <taxon>Pseudomonadati</taxon>
        <taxon>Bacteroidota</taxon>
        <taxon>Cytophagia</taxon>
        <taxon>Cytophagales</taxon>
        <taxon>Cytophagaceae</taxon>
        <taxon>Sporocytophaga</taxon>
    </lineage>
</organism>
<reference evidence="4 5" key="1">
    <citation type="submission" date="2014-09" db="EMBL/GenBank/DDBJ databases">
        <title>Sporocytophaga myxococcoides PG-01 genome sequencing.</title>
        <authorList>
            <person name="Liu L."/>
            <person name="Gao P.J."/>
            <person name="Chen G.J."/>
            <person name="Wang L.S."/>
        </authorList>
    </citation>
    <scope>NUCLEOTIDE SEQUENCE [LARGE SCALE GENOMIC DNA]</scope>
    <source>
        <strain evidence="4 5">PG-01</strain>
    </source>
</reference>
<dbReference type="GO" id="GO:0032259">
    <property type="term" value="P:methylation"/>
    <property type="evidence" value="ECO:0007669"/>
    <property type="project" value="UniProtKB-KW"/>
</dbReference>
<dbReference type="CDD" id="cd02440">
    <property type="entry name" value="AdoMet_MTases"/>
    <property type="match status" value="1"/>
</dbReference>
<dbReference type="eggNOG" id="COG4122">
    <property type="taxonomic scope" value="Bacteria"/>
</dbReference>
<dbReference type="RefSeq" id="WP_045457029.1">
    <property type="nucleotide sequence ID" value="NZ_BBLT01000001.1"/>
</dbReference>
<dbReference type="AlphaFoldDB" id="A0A098L9R1"/>
<evidence type="ECO:0000256" key="1">
    <source>
        <dbReference type="ARBA" id="ARBA00022603"/>
    </source>
</evidence>
<dbReference type="PROSITE" id="PS51682">
    <property type="entry name" value="SAM_OMT_I"/>
    <property type="match status" value="1"/>
</dbReference>
<dbReference type="InterPro" id="IPR029063">
    <property type="entry name" value="SAM-dependent_MTases_sf"/>
</dbReference>
<name>A0A098L9R1_9BACT</name>
<dbReference type="PANTHER" id="PTHR10509">
    <property type="entry name" value="O-METHYLTRANSFERASE-RELATED"/>
    <property type="match status" value="1"/>
</dbReference>
<gene>
    <name evidence="4" type="ORF">MYP_104</name>
</gene>
<accession>A0A098L9R1</accession>
<dbReference type="OrthoDB" id="9799672at2"/>
<keyword evidence="2 4" id="KW-0808">Transferase</keyword>
<dbReference type="EMBL" id="BBLT01000001">
    <property type="protein sequence ID" value="GAL82878.1"/>
    <property type="molecule type" value="Genomic_DNA"/>
</dbReference>
<sequence length="213" mass="24543">MEFISKDLEQYVEQHSTPESDLLKRLDRETHAKILMPRMVSGHIQGRFLSMISHMIKPQIVLEIGTFTGYSAICLAEGLPPEGKLITIDVNEEIESFARSFIEKSDKGKQIEQKIGNALDIIPELDMQFDLVFIDADKINYQKYYDLVFDKVKQGGYILADNVLWSGKVFKDIPRMDKDTKALMDFNDMVQNDERVENVMLPVRDGLLLIRKK</sequence>
<dbReference type="Pfam" id="PF01596">
    <property type="entry name" value="Methyltransf_3"/>
    <property type="match status" value="1"/>
</dbReference>
<keyword evidence="1 4" id="KW-0489">Methyltransferase</keyword>
<evidence type="ECO:0000256" key="2">
    <source>
        <dbReference type="ARBA" id="ARBA00022679"/>
    </source>
</evidence>
<keyword evidence="3" id="KW-0949">S-adenosyl-L-methionine</keyword>
<comment type="caution">
    <text evidence="4">The sequence shown here is derived from an EMBL/GenBank/DDBJ whole genome shotgun (WGS) entry which is preliminary data.</text>
</comment>
<proteinExistence type="predicted"/>
<dbReference type="SUPFAM" id="SSF53335">
    <property type="entry name" value="S-adenosyl-L-methionine-dependent methyltransferases"/>
    <property type="match status" value="1"/>
</dbReference>
<dbReference type="GO" id="GO:0008171">
    <property type="term" value="F:O-methyltransferase activity"/>
    <property type="evidence" value="ECO:0007669"/>
    <property type="project" value="InterPro"/>
</dbReference>
<dbReference type="PANTHER" id="PTHR10509:SF14">
    <property type="entry name" value="CAFFEOYL-COA O-METHYLTRANSFERASE 3-RELATED"/>
    <property type="match status" value="1"/>
</dbReference>
<dbReference type="Proteomes" id="UP000030185">
    <property type="component" value="Unassembled WGS sequence"/>
</dbReference>
<dbReference type="InterPro" id="IPR050362">
    <property type="entry name" value="Cation-dep_OMT"/>
</dbReference>
<protein>
    <submittedName>
        <fullName evidence="4">O-methyltransferase family 3</fullName>
    </submittedName>
</protein>
<evidence type="ECO:0000313" key="5">
    <source>
        <dbReference type="Proteomes" id="UP000030185"/>
    </source>
</evidence>